<dbReference type="Pfam" id="PF00005">
    <property type="entry name" value="ABC_tran"/>
    <property type="match status" value="1"/>
</dbReference>
<dbReference type="GO" id="GO:0005524">
    <property type="term" value="F:ATP binding"/>
    <property type="evidence" value="ECO:0007669"/>
    <property type="project" value="UniProtKB-KW"/>
</dbReference>
<gene>
    <name evidence="5" type="ORF">D5F11_017225</name>
</gene>
<protein>
    <submittedName>
        <fullName evidence="5">Phosphate ABC transporter ATP-binding protein</fullName>
    </submittedName>
</protein>
<evidence type="ECO:0000256" key="1">
    <source>
        <dbReference type="ARBA" id="ARBA00022448"/>
    </source>
</evidence>
<name>A0A429X5C0_SIMTE</name>
<dbReference type="RefSeq" id="WP_120116080.1">
    <property type="nucleotide sequence ID" value="NZ_BORI01000001.1"/>
</dbReference>
<dbReference type="EMBL" id="QYTW02000019">
    <property type="protein sequence ID" value="RST58569.1"/>
    <property type="molecule type" value="Genomic_DNA"/>
</dbReference>
<dbReference type="InterPro" id="IPR003439">
    <property type="entry name" value="ABC_transporter-like_ATP-bd"/>
</dbReference>
<dbReference type="InterPro" id="IPR017871">
    <property type="entry name" value="ABC_transporter-like_CS"/>
</dbReference>
<dbReference type="GO" id="GO:0016887">
    <property type="term" value="F:ATP hydrolysis activity"/>
    <property type="evidence" value="ECO:0007669"/>
    <property type="project" value="InterPro"/>
</dbReference>
<keyword evidence="2" id="KW-0547">Nucleotide-binding</keyword>
<proteinExistence type="predicted"/>
<dbReference type="AlphaFoldDB" id="A0A429X5C0"/>
<dbReference type="SMART" id="SM00382">
    <property type="entry name" value="AAA"/>
    <property type="match status" value="1"/>
</dbReference>
<dbReference type="Proteomes" id="UP000287296">
    <property type="component" value="Unassembled WGS sequence"/>
</dbReference>
<organism evidence="5 6">
    <name type="scientific">Siminovitchia terrae</name>
    <name type="common">Bacillus terrae</name>
    <dbReference type="NCBI Taxonomy" id="1914933"/>
    <lineage>
        <taxon>Bacteria</taxon>
        <taxon>Bacillati</taxon>
        <taxon>Bacillota</taxon>
        <taxon>Bacilli</taxon>
        <taxon>Bacillales</taxon>
        <taxon>Bacillaceae</taxon>
        <taxon>Siminovitchia</taxon>
    </lineage>
</organism>
<evidence type="ECO:0000259" key="4">
    <source>
        <dbReference type="PROSITE" id="PS50893"/>
    </source>
</evidence>
<keyword evidence="3 5" id="KW-0067">ATP-binding</keyword>
<dbReference type="PANTHER" id="PTHR43423:SF1">
    <property type="entry name" value="ABC TRANSPORTER I FAMILY MEMBER 17"/>
    <property type="match status" value="1"/>
</dbReference>
<dbReference type="CDD" id="cd03260">
    <property type="entry name" value="ABC_PstB_phosphate_transporter"/>
    <property type="match status" value="1"/>
</dbReference>
<dbReference type="GO" id="GO:0035435">
    <property type="term" value="P:phosphate ion transmembrane transport"/>
    <property type="evidence" value="ECO:0007669"/>
    <property type="project" value="InterPro"/>
</dbReference>
<reference evidence="5 6" key="1">
    <citation type="submission" date="2018-12" db="EMBL/GenBank/DDBJ databases">
        <authorList>
            <person name="Sun L."/>
            <person name="Chen Z."/>
        </authorList>
    </citation>
    <scope>NUCLEOTIDE SEQUENCE [LARGE SCALE GENOMIC DNA]</scope>
    <source>
        <strain evidence="5 6">LMG 29736</strain>
    </source>
</reference>
<accession>A0A429X5C0</accession>
<dbReference type="SUPFAM" id="SSF52540">
    <property type="entry name" value="P-loop containing nucleoside triphosphate hydrolases"/>
    <property type="match status" value="1"/>
</dbReference>
<dbReference type="PROSITE" id="PS50893">
    <property type="entry name" value="ABC_TRANSPORTER_2"/>
    <property type="match status" value="1"/>
</dbReference>
<feature type="domain" description="ABC transporter" evidence="4">
    <location>
        <begin position="11"/>
        <end position="241"/>
    </location>
</feature>
<evidence type="ECO:0000313" key="5">
    <source>
        <dbReference type="EMBL" id="RST58569.1"/>
    </source>
</evidence>
<dbReference type="GO" id="GO:0005315">
    <property type="term" value="F:phosphate transmembrane transporter activity"/>
    <property type="evidence" value="ECO:0007669"/>
    <property type="project" value="InterPro"/>
</dbReference>
<sequence>MTTDLHYKPAIHFNDVDYSIDETPILKGVTGSFPDGKITTLAGPSGAGKSTLLKLCNGLISPTAGNIYIHSKHISEYEPVELRRTVGIALQNAPMVKGSVYRNLALPLELAGKKLAKEEAASILKDVGLEDSLLDRDSKDLSGGQKQKVSIARTLLNRPRILLLDEITASLDQTSSREIEQLIVKINQRYNVTMVWITHNLEQARTIGHYTWVMIAGKVAETGESKLLESPKTDEVRHFVEGGFA</sequence>
<dbReference type="Gene3D" id="3.40.50.300">
    <property type="entry name" value="P-loop containing nucleotide triphosphate hydrolases"/>
    <property type="match status" value="1"/>
</dbReference>
<dbReference type="OrthoDB" id="9785080at2"/>
<evidence type="ECO:0000256" key="2">
    <source>
        <dbReference type="ARBA" id="ARBA00022741"/>
    </source>
</evidence>
<evidence type="ECO:0000313" key="6">
    <source>
        <dbReference type="Proteomes" id="UP000287296"/>
    </source>
</evidence>
<dbReference type="InterPro" id="IPR003593">
    <property type="entry name" value="AAA+_ATPase"/>
</dbReference>
<dbReference type="PANTHER" id="PTHR43423">
    <property type="entry name" value="ABC TRANSPORTER I FAMILY MEMBER 17"/>
    <property type="match status" value="1"/>
</dbReference>
<dbReference type="InterPro" id="IPR027417">
    <property type="entry name" value="P-loop_NTPase"/>
</dbReference>
<dbReference type="InterPro" id="IPR005670">
    <property type="entry name" value="PstB-like"/>
</dbReference>
<comment type="caution">
    <text evidence="5">The sequence shown here is derived from an EMBL/GenBank/DDBJ whole genome shotgun (WGS) entry which is preliminary data.</text>
</comment>
<dbReference type="PROSITE" id="PS00211">
    <property type="entry name" value="ABC_TRANSPORTER_1"/>
    <property type="match status" value="1"/>
</dbReference>
<dbReference type="GO" id="GO:0016020">
    <property type="term" value="C:membrane"/>
    <property type="evidence" value="ECO:0007669"/>
    <property type="project" value="InterPro"/>
</dbReference>
<keyword evidence="1" id="KW-0813">Transport</keyword>
<evidence type="ECO:0000256" key="3">
    <source>
        <dbReference type="ARBA" id="ARBA00022840"/>
    </source>
</evidence>